<keyword evidence="2" id="KW-1133">Transmembrane helix</keyword>
<reference evidence="3" key="1">
    <citation type="journal article" date="2020" name="Stud. Mycol.">
        <title>101 Dothideomycetes genomes: a test case for predicting lifestyles and emergence of pathogens.</title>
        <authorList>
            <person name="Haridas S."/>
            <person name="Albert R."/>
            <person name="Binder M."/>
            <person name="Bloem J."/>
            <person name="Labutti K."/>
            <person name="Salamov A."/>
            <person name="Andreopoulos B."/>
            <person name="Baker S."/>
            <person name="Barry K."/>
            <person name="Bills G."/>
            <person name="Bluhm B."/>
            <person name="Cannon C."/>
            <person name="Castanera R."/>
            <person name="Culley D."/>
            <person name="Daum C."/>
            <person name="Ezra D."/>
            <person name="Gonzalez J."/>
            <person name="Henrissat B."/>
            <person name="Kuo A."/>
            <person name="Liang C."/>
            <person name="Lipzen A."/>
            <person name="Lutzoni F."/>
            <person name="Magnuson J."/>
            <person name="Mondo S."/>
            <person name="Nolan M."/>
            <person name="Ohm R."/>
            <person name="Pangilinan J."/>
            <person name="Park H.-J."/>
            <person name="Ramirez L."/>
            <person name="Alfaro M."/>
            <person name="Sun H."/>
            <person name="Tritt A."/>
            <person name="Yoshinaga Y."/>
            <person name="Zwiers L.-H."/>
            <person name="Turgeon B."/>
            <person name="Goodwin S."/>
            <person name="Spatafora J."/>
            <person name="Crous P."/>
            <person name="Grigoriev I."/>
        </authorList>
    </citation>
    <scope>NUCLEOTIDE SEQUENCE</scope>
    <source>
        <strain evidence="3">CBS 207.26</strain>
    </source>
</reference>
<feature type="region of interest" description="Disordered" evidence="1">
    <location>
        <begin position="144"/>
        <end position="175"/>
    </location>
</feature>
<dbReference type="OrthoDB" id="3783802at2759"/>
<keyword evidence="2" id="KW-0812">Transmembrane</keyword>
<evidence type="ECO:0000313" key="4">
    <source>
        <dbReference type="Proteomes" id="UP000800200"/>
    </source>
</evidence>
<organism evidence="3 4">
    <name type="scientific">Zopfia rhizophila CBS 207.26</name>
    <dbReference type="NCBI Taxonomy" id="1314779"/>
    <lineage>
        <taxon>Eukaryota</taxon>
        <taxon>Fungi</taxon>
        <taxon>Dikarya</taxon>
        <taxon>Ascomycota</taxon>
        <taxon>Pezizomycotina</taxon>
        <taxon>Dothideomycetes</taxon>
        <taxon>Dothideomycetes incertae sedis</taxon>
        <taxon>Zopfiaceae</taxon>
        <taxon>Zopfia</taxon>
    </lineage>
</organism>
<feature type="transmembrane region" description="Helical" evidence="2">
    <location>
        <begin position="26"/>
        <end position="54"/>
    </location>
</feature>
<evidence type="ECO:0000256" key="1">
    <source>
        <dbReference type="SAM" id="MobiDB-lite"/>
    </source>
</evidence>
<proteinExistence type="predicted"/>
<evidence type="ECO:0000313" key="3">
    <source>
        <dbReference type="EMBL" id="KAF2182252.1"/>
    </source>
</evidence>
<dbReference type="EMBL" id="ML994649">
    <property type="protein sequence ID" value="KAF2182252.1"/>
    <property type="molecule type" value="Genomic_DNA"/>
</dbReference>
<sequence>MAPTPADDAPLSPPSPSSSEPAKQGFWGTATIVSVAIFGFFIIAFAITLTAYCLHKRAQRKKLPPSHRGSTYRPFRTNSTESGLLANVAPTPEADERSSMFSKDRSSSVSLYIPEEHGDRRQSMETVSLIPLHITHAEEIRDPMDRMNSTGSGVSDLSRGSSRISSNTSGSLGIRNLPIPEEALEADPGVRRMRPRSTSTASVRYYEMNAREPAPEVPTILHTPSQ</sequence>
<feature type="region of interest" description="Disordered" evidence="1">
    <location>
        <begin position="58"/>
        <end position="78"/>
    </location>
</feature>
<keyword evidence="4" id="KW-1185">Reference proteome</keyword>
<feature type="compositionally biased region" description="Low complexity" evidence="1">
    <location>
        <begin position="155"/>
        <end position="173"/>
    </location>
</feature>
<dbReference type="AlphaFoldDB" id="A0A6A6DV32"/>
<dbReference type="Proteomes" id="UP000800200">
    <property type="component" value="Unassembled WGS sequence"/>
</dbReference>
<feature type="region of interest" description="Disordered" evidence="1">
    <location>
        <begin position="1"/>
        <end position="23"/>
    </location>
</feature>
<protein>
    <submittedName>
        <fullName evidence="3">Uncharacterized protein</fullName>
    </submittedName>
</protein>
<feature type="compositionally biased region" description="Low complexity" evidence="1">
    <location>
        <begin position="1"/>
        <end position="10"/>
    </location>
</feature>
<gene>
    <name evidence="3" type="ORF">K469DRAFT_691477</name>
</gene>
<evidence type="ECO:0000256" key="2">
    <source>
        <dbReference type="SAM" id="Phobius"/>
    </source>
</evidence>
<keyword evidence="2" id="KW-0472">Membrane</keyword>
<accession>A0A6A6DV32</accession>
<name>A0A6A6DV32_9PEZI</name>